<organism evidence="1 2">
    <name type="scientific">Thermofilum pendens (strain DSM 2475 / Hrk 5)</name>
    <dbReference type="NCBI Taxonomy" id="368408"/>
    <lineage>
        <taxon>Archaea</taxon>
        <taxon>Thermoproteota</taxon>
        <taxon>Thermoprotei</taxon>
        <taxon>Thermofilales</taxon>
        <taxon>Thermofilaceae</taxon>
        <taxon>Thermofilum</taxon>
    </lineage>
</organism>
<reference evidence="2" key="1">
    <citation type="journal article" date="2008" name="J. Bacteriol.">
        <title>Genome sequence of Thermofilum pendens reveals an exceptional loss of biosynthetic pathways without genome reduction.</title>
        <authorList>
            <person name="Anderson I."/>
            <person name="Rodriguez J."/>
            <person name="Susanti D."/>
            <person name="Porat I."/>
            <person name="Reich C."/>
            <person name="Ulrich L.E."/>
            <person name="Elkins J.G."/>
            <person name="Mavromatis K."/>
            <person name="Lykidis A."/>
            <person name="Kim E."/>
            <person name="Thompson L.S."/>
            <person name="Nolan M."/>
            <person name="Land M."/>
            <person name="Copeland A."/>
            <person name="Lapidus A."/>
            <person name="Lucas S."/>
            <person name="Detter C."/>
            <person name="Zhulin I.B."/>
            <person name="Olsen G.J."/>
            <person name="Whitman W."/>
            <person name="Mukhopadhyay B."/>
            <person name="Bristow J."/>
            <person name="Kyrpides N."/>
        </authorList>
    </citation>
    <scope>NUCLEOTIDE SEQUENCE [LARGE SCALE GENOMIC DNA]</scope>
    <source>
        <strain evidence="2">DSM 2475 / Hrk 5</strain>
    </source>
</reference>
<dbReference type="Pfam" id="PF02585">
    <property type="entry name" value="PIG-L"/>
    <property type="match status" value="1"/>
</dbReference>
<accession>A1RZG3</accession>
<name>A1RZG3_THEPD</name>
<dbReference type="HOGENOM" id="CLU_049311_3_2_2"/>
<dbReference type="EnsemblBacteria" id="ABL78593">
    <property type="protein sequence ID" value="ABL78593"/>
    <property type="gene ID" value="Tpen_1195"/>
</dbReference>
<dbReference type="Proteomes" id="UP000000641">
    <property type="component" value="Chromosome"/>
</dbReference>
<dbReference type="PANTHER" id="PTHR12993">
    <property type="entry name" value="N-ACETYLGLUCOSAMINYL-PHOSPHATIDYLINOSITOL DE-N-ACETYLASE-RELATED"/>
    <property type="match status" value="1"/>
</dbReference>
<dbReference type="EMBL" id="CP000505">
    <property type="protein sequence ID" value="ABL78593.1"/>
    <property type="molecule type" value="Genomic_DNA"/>
</dbReference>
<dbReference type="SUPFAM" id="SSF102588">
    <property type="entry name" value="LmbE-like"/>
    <property type="match status" value="1"/>
</dbReference>
<protein>
    <submittedName>
        <fullName evidence="1">LmbE family protein</fullName>
    </submittedName>
</protein>
<dbReference type="AlphaFoldDB" id="A1RZG3"/>
<gene>
    <name evidence="1" type="ordered locus">Tpen_1195</name>
</gene>
<evidence type="ECO:0000313" key="1">
    <source>
        <dbReference type="EMBL" id="ABL78593.1"/>
    </source>
</evidence>
<dbReference type="STRING" id="368408.Tpen_1195"/>
<dbReference type="RefSeq" id="WP_011752858.1">
    <property type="nucleotide sequence ID" value="NC_008698.1"/>
</dbReference>
<dbReference type="InterPro" id="IPR024078">
    <property type="entry name" value="LmbE-like_dom_sf"/>
</dbReference>
<dbReference type="eggNOG" id="arCOG03460">
    <property type="taxonomic scope" value="Archaea"/>
</dbReference>
<dbReference type="OrthoDB" id="70547at2157"/>
<dbReference type="GeneID" id="4600387"/>
<sequence>MNEGSLEDYARKLASELGPEEALRRVAAELFEELKNPFEDAERVLCVGPHPDDCEYGAGGTLAYLARSGKRVVYLILTDGSKGTTSPGVDPRELAEIRRKEQEEAARIIGVEKVIWLGYPDTELPYTPEARNSVIRVIREERPDVVFSPDPWLLYEAHPDHRVGGLLAAEAVMLSPLPLVHVGAPHAVKRLVFYYTARPNFFQPVDGYVDIKLNALRSHRSQFEENWGLFELYLKTLMAAYGARVGARYAEPLRVLPATLLHATALSEIV</sequence>
<dbReference type="GO" id="GO:0016811">
    <property type="term" value="F:hydrolase activity, acting on carbon-nitrogen (but not peptide) bonds, in linear amides"/>
    <property type="evidence" value="ECO:0007669"/>
    <property type="project" value="TreeGrafter"/>
</dbReference>
<evidence type="ECO:0000313" key="2">
    <source>
        <dbReference type="Proteomes" id="UP000000641"/>
    </source>
</evidence>
<dbReference type="PANTHER" id="PTHR12993:SF11">
    <property type="entry name" value="N-ACETYLGLUCOSAMINYL-PHOSPHATIDYLINOSITOL DE-N-ACETYLASE"/>
    <property type="match status" value="1"/>
</dbReference>
<dbReference type="KEGG" id="tpe:Tpen_1195"/>
<dbReference type="Gene3D" id="3.40.50.10320">
    <property type="entry name" value="LmbE-like"/>
    <property type="match status" value="1"/>
</dbReference>
<keyword evidence="2" id="KW-1185">Reference proteome</keyword>
<proteinExistence type="predicted"/>
<dbReference type="InterPro" id="IPR003737">
    <property type="entry name" value="GlcNAc_PI_deacetylase-related"/>
</dbReference>